<dbReference type="PRINTS" id="PR01874">
    <property type="entry name" value="DNAREPAIRADA"/>
</dbReference>
<comment type="domain">
    <text evidence="11">The middle region has homology to RecA with ATPase motifs including the RadA KNRFG motif, while the C-terminus is homologous to Lon protease.</text>
</comment>
<keyword evidence="7 11" id="KW-0067">ATP-binding</keyword>
<keyword evidence="3 11" id="KW-0227">DNA damage</keyword>
<organism evidence="15 16">
    <name type="scientific">Kuenenia stuttgartiensis</name>
    <dbReference type="NCBI Taxonomy" id="174633"/>
    <lineage>
        <taxon>Bacteria</taxon>
        <taxon>Pseudomonadati</taxon>
        <taxon>Planctomycetota</taxon>
        <taxon>Candidatus Brocadiia</taxon>
        <taxon>Candidatus Brocadiales</taxon>
        <taxon>Candidatus Brocadiaceae</taxon>
        <taxon>Candidatus Kuenenia</taxon>
    </lineage>
</organism>
<comment type="function">
    <text evidence="11">Plays a role in repairing double-strand DNA breaks, probably involving stabilizing or processing branched DNA or blocked replication forks.</text>
</comment>
<dbReference type="FunFam" id="3.40.50.300:FF:000050">
    <property type="entry name" value="DNA repair protein RadA"/>
    <property type="match status" value="1"/>
</dbReference>
<keyword evidence="2 11" id="KW-0547">Nucleotide-binding</keyword>
<evidence type="ECO:0000256" key="8">
    <source>
        <dbReference type="ARBA" id="ARBA00023016"/>
    </source>
</evidence>
<keyword evidence="4 13" id="KW-0863">Zinc-finger</keyword>
<accession>A0A2C9CCP7</accession>
<evidence type="ECO:0000313" key="16">
    <source>
        <dbReference type="Proteomes" id="UP000221734"/>
    </source>
</evidence>
<keyword evidence="10 11" id="KW-0234">DNA repair</keyword>
<evidence type="ECO:0000256" key="5">
    <source>
        <dbReference type="ARBA" id="ARBA00022801"/>
    </source>
</evidence>
<evidence type="ECO:0000256" key="3">
    <source>
        <dbReference type="ARBA" id="ARBA00022763"/>
    </source>
</evidence>
<dbReference type="CDD" id="cd01121">
    <property type="entry name" value="RadA_SMS_N"/>
    <property type="match status" value="1"/>
</dbReference>
<dbReference type="PANTHER" id="PTHR32472:SF10">
    <property type="entry name" value="DNA REPAIR PROTEIN RADA-LIKE PROTEIN"/>
    <property type="match status" value="1"/>
</dbReference>
<dbReference type="GO" id="GO:0016787">
    <property type="term" value="F:hydrolase activity"/>
    <property type="evidence" value="ECO:0007669"/>
    <property type="project" value="UniProtKB-KW"/>
</dbReference>
<evidence type="ECO:0000256" key="13">
    <source>
        <dbReference type="RuleBase" id="RU003555"/>
    </source>
</evidence>
<keyword evidence="5" id="KW-0378">Hydrolase</keyword>
<keyword evidence="16" id="KW-1185">Reference proteome</keyword>
<feature type="binding site" evidence="11">
    <location>
        <begin position="95"/>
        <end position="102"/>
    </location>
    <ligand>
        <name>ATP</name>
        <dbReference type="ChEBI" id="CHEBI:30616"/>
    </ligand>
</feature>
<dbReference type="InterPro" id="IPR004504">
    <property type="entry name" value="DNA_repair_RadA"/>
</dbReference>
<dbReference type="HAMAP" id="MF_01498">
    <property type="entry name" value="RadA_bact"/>
    <property type="match status" value="1"/>
</dbReference>
<dbReference type="SUPFAM" id="SSF52540">
    <property type="entry name" value="P-loop containing nucleoside triphosphate hydrolases"/>
    <property type="match status" value="1"/>
</dbReference>
<proteinExistence type="inferred from homology"/>
<dbReference type="Gene3D" id="3.30.230.10">
    <property type="match status" value="1"/>
</dbReference>
<evidence type="ECO:0000256" key="4">
    <source>
        <dbReference type="ARBA" id="ARBA00022771"/>
    </source>
</evidence>
<comment type="similarity">
    <text evidence="11 13">Belongs to the RecA family. RadA subfamily.</text>
</comment>
<gene>
    <name evidence="11 15" type="primary">radA</name>
    <name evidence="15" type="ORF">KSMBR1_1051</name>
</gene>
<dbReference type="Pfam" id="PF18073">
    <property type="entry name" value="Zn_ribbon_LapB"/>
    <property type="match status" value="1"/>
</dbReference>
<dbReference type="AlphaFoldDB" id="A0A2C9CCP7"/>
<evidence type="ECO:0000256" key="7">
    <source>
        <dbReference type="ARBA" id="ARBA00022840"/>
    </source>
</evidence>
<dbReference type="InterPro" id="IPR003593">
    <property type="entry name" value="AAA+_ATPase"/>
</dbReference>
<dbReference type="InterPro" id="IPR020588">
    <property type="entry name" value="RecA_ATP-bd"/>
</dbReference>
<dbReference type="Pfam" id="PF13541">
    <property type="entry name" value="ChlI"/>
    <property type="match status" value="1"/>
</dbReference>
<evidence type="ECO:0000259" key="14">
    <source>
        <dbReference type="PROSITE" id="PS50162"/>
    </source>
</evidence>
<dbReference type="PROSITE" id="PS50162">
    <property type="entry name" value="RECA_2"/>
    <property type="match status" value="1"/>
</dbReference>
<dbReference type="GO" id="GO:0005829">
    <property type="term" value="C:cytosol"/>
    <property type="evidence" value="ECO:0007669"/>
    <property type="project" value="TreeGrafter"/>
</dbReference>
<dbReference type="GO" id="GO:0005524">
    <property type="term" value="F:ATP binding"/>
    <property type="evidence" value="ECO:0007669"/>
    <property type="project" value="UniProtKB-UniRule"/>
</dbReference>
<dbReference type="SMART" id="SM00382">
    <property type="entry name" value="AAA"/>
    <property type="match status" value="1"/>
</dbReference>
<keyword evidence="8 11" id="KW-0346">Stress response</keyword>
<dbReference type="KEGG" id="kst:KSMBR1_1051"/>
<evidence type="ECO:0000256" key="9">
    <source>
        <dbReference type="ARBA" id="ARBA00023125"/>
    </source>
</evidence>
<dbReference type="Pfam" id="PF13481">
    <property type="entry name" value="AAA_25"/>
    <property type="match status" value="1"/>
</dbReference>
<dbReference type="NCBIfam" id="TIGR00416">
    <property type="entry name" value="sms"/>
    <property type="match status" value="1"/>
</dbReference>
<dbReference type="EMBL" id="LT934425">
    <property type="protein sequence ID" value="SOH03554.1"/>
    <property type="molecule type" value="Genomic_DNA"/>
</dbReference>
<evidence type="ECO:0000256" key="10">
    <source>
        <dbReference type="ARBA" id="ARBA00023204"/>
    </source>
</evidence>
<feature type="short sequence motif" description="RadA KNRFG motif" evidence="11">
    <location>
        <begin position="252"/>
        <end position="256"/>
    </location>
</feature>
<dbReference type="InterPro" id="IPR041166">
    <property type="entry name" value="Rubredoxin_2"/>
</dbReference>
<comment type="function">
    <text evidence="13">DNA-dependent ATPase involved in processing of recombination intermediates, plays a role in repairing DNA breaks. Stimulates the branch migration of RecA-mediated strand transfer reactions, allowing the 3' invading strand to extend heteroduplex DNA faster. Binds ssDNA in the presence of ADP but not other nucleotides, has ATPase activity that is stimulated by ssDNA and various branched DNA structures, but inhibited by SSB. Does not have RecA's homology-searching function.</text>
</comment>
<dbReference type="Gene3D" id="3.40.50.300">
    <property type="entry name" value="P-loop containing nucleotide triphosphate hydrolases"/>
    <property type="match status" value="1"/>
</dbReference>
<dbReference type="GO" id="GO:0000725">
    <property type="term" value="P:recombinational repair"/>
    <property type="evidence" value="ECO:0007669"/>
    <property type="project" value="UniProtKB-UniRule"/>
</dbReference>
<protein>
    <recommendedName>
        <fullName evidence="11 12">DNA repair protein RadA</fullName>
    </recommendedName>
</protein>
<dbReference type="GO" id="GO:0008270">
    <property type="term" value="F:zinc ion binding"/>
    <property type="evidence" value="ECO:0007669"/>
    <property type="project" value="UniProtKB-KW"/>
</dbReference>
<dbReference type="OrthoDB" id="9803906at2"/>
<evidence type="ECO:0000256" key="12">
    <source>
        <dbReference type="NCBIfam" id="TIGR00416"/>
    </source>
</evidence>
<evidence type="ECO:0000313" key="15">
    <source>
        <dbReference type="EMBL" id="SOH03554.1"/>
    </source>
</evidence>
<dbReference type="GO" id="GO:0140664">
    <property type="term" value="F:ATP-dependent DNA damage sensor activity"/>
    <property type="evidence" value="ECO:0007669"/>
    <property type="project" value="InterPro"/>
</dbReference>
<keyword evidence="1 11" id="KW-0479">Metal-binding</keyword>
<dbReference type="InterPro" id="IPR020568">
    <property type="entry name" value="Ribosomal_Su5_D2-typ_SF"/>
</dbReference>
<dbReference type="GO" id="GO:0003684">
    <property type="term" value="F:damaged DNA binding"/>
    <property type="evidence" value="ECO:0007669"/>
    <property type="project" value="InterPro"/>
</dbReference>
<name>A0A2C9CCP7_KUEST</name>
<dbReference type="PANTHER" id="PTHR32472">
    <property type="entry name" value="DNA REPAIR PROTEIN RADA"/>
    <property type="match status" value="1"/>
</dbReference>
<sequence length="453" mass="49116">MAKTSVVYVCQSCGWKSLKWVGRCGGCGEWDSTVEEYSNDSVGATSLSAMLDRQLPIPITEIKLQDCPCIEMGISEFDRILGGGLVVGSAVLIGGTPGIGKSTLLLQVCQHVSQKGYTTLYVTGEESVAQTKLRAERLSVLSPKLLVVSETNLDFILENIHNTHPTLVVIDSIQMIYKPQLESSPGTVAQVRQCANELIFTAKSTGSAIFLVGHVTKQGIIAGPKVLEHMADTVLYFEGEKFQCYRILRVVKNRFGSTDEIGIFEMRKNGLHPVDNPSEIFISQGMRVGAGSTIIPCMEGTRALLLEIQALATKATFGMPERKVSGVDYNRVSMLLAILEKRIGLKLGGQDIFVNIVGGVHVYEPAADLGIAMTIASSFKEKPIPPDMVVIGEVGLGGEVRSVNQIEIRLKEAQRLGFKRAVIPKDNAKGLGKDFGIELIEICYLSEVVEIIG</sequence>
<dbReference type="InterPro" id="IPR027417">
    <property type="entry name" value="P-loop_NTPase"/>
</dbReference>
<evidence type="ECO:0000256" key="6">
    <source>
        <dbReference type="ARBA" id="ARBA00022833"/>
    </source>
</evidence>
<feature type="region of interest" description="Lon-protease-like" evidence="11">
    <location>
        <begin position="351"/>
        <end position="453"/>
    </location>
</feature>
<keyword evidence="6 13" id="KW-0862">Zinc</keyword>
<feature type="domain" description="RecA family profile 1" evidence="14">
    <location>
        <begin position="66"/>
        <end position="215"/>
    </location>
</feature>
<dbReference type="Proteomes" id="UP000221734">
    <property type="component" value="Chromosome Kuenenia_stuttgartiensis_MBR1"/>
</dbReference>
<dbReference type="RefSeq" id="WP_099324367.1">
    <property type="nucleotide sequence ID" value="NZ_LT934425.1"/>
</dbReference>
<dbReference type="SUPFAM" id="SSF54211">
    <property type="entry name" value="Ribosomal protein S5 domain 2-like"/>
    <property type="match status" value="1"/>
</dbReference>
<evidence type="ECO:0000256" key="11">
    <source>
        <dbReference type="HAMAP-Rule" id="MF_01498"/>
    </source>
</evidence>
<dbReference type="InterPro" id="IPR014721">
    <property type="entry name" value="Ribsml_uS5_D2-typ_fold_subgr"/>
</dbReference>
<keyword evidence="9 11" id="KW-0238">DNA-binding</keyword>
<evidence type="ECO:0000256" key="1">
    <source>
        <dbReference type="ARBA" id="ARBA00022723"/>
    </source>
</evidence>
<evidence type="ECO:0000256" key="2">
    <source>
        <dbReference type="ARBA" id="ARBA00022741"/>
    </source>
</evidence>
<reference evidence="16" key="1">
    <citation type="submission" date="2017-10" db="EMBL/GenBank/DDBJ databases">
        <authorList>
            <person name="Frank J."/>
        </authorList>
    </citation>
    <scope>NUCLEOTIDE SEQUENCE [LARGE SCALE GENOMIC DNA]</scope>
</reference>